<sequence>MCELSLSYNIKKLFNEVRYTEITPYFRNNPNKDSWFCGPNTWLHGNIKNLNSPELRSLITQLEESIKTKDIKPTLILQKKGSSVPSHIDAVSKAKLNPNLCSVNVQLTEKVSPIKFNKKDFVTYHCALINTKKKHGVPKTAEDRFFIKFKIFDLTYKEALSNYLKYRL</sequence>
<dbReference type="AlphaFoldDB" id="A0A381ZAS6"/>
<organism evidence="1">
    <name type="scientific">marine metagenome</name>
    <dbReference type="NCBI Taxonomy" id="408172"/>
    <lineage>
        <taxon>unclassified sequences</taxon>
        <taxon>metagenomes</taxon>
        <taxon>ecological metagenomes</taxon>
    </lineage>
</organism>
<dbReference type="EMBL" id="UINC01020455">
    <property type="protein sequence ID" value="SVA85883.1"/>
    <property type="molecule type" value="Genomic_DNA"/>
</dbReference>
<protein>
    <submittedName>
        <fullName evidence="1">Uncharacterized protein</fullName>
    </submittedName>
</protein>
<reference evidence="1" key="1">
    <citation type="submission" date="2018-05" db="EMBL/GenBank/DDBJ databases">
        <authorList>
            <person name="Lanie J.A."/>
            <person name="Ng W.-L."/>
            <person name="Kazmierczak K.M."/>
            <person name="Andrzejewski T.M."/>
            <person name="Davidsen T.M."/>
            <person name="Wayne K.J."/>
            <person name="Tettelin H."/>
            <person name="Glass J.I."/>
            <person name="Rusch D."/>
            <person name="Podicherti R."/>
            <person name="Tsui H.-C.T."/>
            <person name="Winkler M.E."/>
        </authorList>
    </citation>
    <scope>NUCLEOTIDE SEQUENCE</scope>
</reference>
<gene>
    <name evidence="1" type="ORF">METZ01_LOCUS138737</name>
</gene>
<proteinExistence type="predicted"/>
<accession>A0A381ZAS6</accession>
<evidence type="ECO:0000313" key="1">
    <source>
        <dbReference type="EMBL" id="SVA85883.1"/>
    </source>
</evidence>
<name>A0A381ZAS6_9ZZZZ</name>